<evidence type="ECO:0000313" key="3">
    <source>
        <dbReference type="Proteomes" id="UP000256645"/>
    </source>
</evidence>
<keyword evidence="1" id="KW-0732">Signal</keyword>
<feature type="chain" id="PRO_5017753994" evidence="1">
    <location>
        <begin position="20"/>
        <end position="160"/>
    </location>
</feature>
<keyword evidence="3" id="KW-1185">Reference proteome</keyword>
<protein>
    <submittedName>
        <fullName evidence="2">Uncharacterized protein</fullName>
    </submittedName>
</protein>
<proteinExistence type="predicted"/>
<feature type="signal peptide" evidence="1">
    <location>
        <begin position="1"/>
        <end position="19"/>
    </location>
</feature>
<dbReference type="Proteomes" id="UP000256645">
    <property type="component" value="Unassembled WGS sequence"/>
</dbReference>
<comment type="caution">
    <text evidence="2">The sequence shown here is derived from an EMBL/GenBank/DDBJ whole genome shotgun (WGS) entry which is preliminary data.</text>
</comment>
<dbReference type="AlphaFoldDB" id="A0A3D8RAE2"/>
<sequence>MLHIRFLLALLTHFKSLKAAKLIIYTALNSSLSSLQAEFDKVSFHLKIQSHISHLPSGPSSDDTWLDHGASERPFPGTPLCLTRDKGLRPAGSTTLGMLDKLFGIGREFRKRLRDSRISSFVPYELRLDRKTSSGSLEIESPPNHEWVGVNNPMTKERLH</sequence>
<evidence type="ECO:0000313" key="2">
    <source>
        <dbReference type="EMBL" id="RDW71017.1"/>
    </source>
</evidence>
<organism evidence="2 3">
    <name type="scientific">Coleophoma cylindrospora</name>
    <dbReference type="NCBI Taxonomy" id="1849047"/>
    <lineage>
        <taxon>Eukaryota</taxon>
        <taxon>Fungi</taxon>
        <taxon>Dikarya</taxon>
        <taxon>Ascomycota</taxon>
        <taxon>Pezizomycotina</taxon>
        <taxon>Leotiomycetes</taxon>
        <taxon>Helotiales</taxon>
        <taxon>Dermateaceae</taxon>
        <taxon>Coleophoma</taxon>
    </lineage>
</organism>
<gene>
    <name evidence="2" type="ORF">BP6252_07580</name>
</gene>
<name>A0A3D8RAE2_9HELO</name>
<evidence type="ECO:0000256" key="1">
    <source>
        <dbReference type="SAM" id="SignalP"/>
    </source>
</evidence>
<accession>A0A3D8RAE2</accession>
<dbReference type="EMBL" id="PDLM01000008">
    <property type="protein sequence ID" value="RDW71017.1"/>
    <property type="molecule type" value="Genomic_DNA"/>
</dbReference>
<reference evidence="2 3" key="1">
    <citation type="journal article" date="2018" name="IMA Fungus">
        <title>IMA Genome-F 9: Draft genome sequence of Annulohypoxylon stygium, Aspergillus mulundensis, Berkeleyomyces basicola (syn. Thielaviopsis basicola), Ceratocystis smalleyi, two Cercospora beticola strains, Coleophoma cylindrospora, Fusarium fracticaudum, Phialophora cf. hyalina, and Morchella septimelata.</title>
        <authorList>
            <person name="Wingfield B.D."/>
            <person name="Bills G.F."/>
            <person name="Dong Y."/>
            <person name="Huang W."/>
            <person name="Nel W.J."/>
            <person name="Swalarsk-Parry B.S."/>
            <person name="Vaghefi N."/>
            <person name="Wilken P.M."/>
            <person name="An Z."/>
            <person name="de Beer Z.W."/>
            <person name="De Vos L."/>
            <person name="Chen L."/>
            <person name="Duong T.A."/>
            <person name="Gao Y."/>
            <person name="Hammerbacher A."/>
            <person name="Kikkert J.R."/>
            <person name="Li Y."/>
            <person name="Li H."/>
            <person name="Li K."/>
            <person name="Li Q."/>
            <person name="Liu X."/>
            <person name="Ma X."/>
            <person name="Naidoo K."/>
            <person name="Pethybridge S.J."/>
            <person name="Sun J."/>
            <person name="Steenkamp E.T."/>
            <person name="van der Nest M.A."/>
            <person name="van Wyk S."/>
            <person name="Wingfield M.J."/>
            <person name="Xiong C."/>
            <person name="Yue Q."/>
            <person name="Zhang X."/>
        </authorList>
    </citation>
    <scope>NUCLEOTIDE SEQUENCE [LARGE SCALE GENOMIC DNA]</scope>
    <source>
        <strain evidence="2 3">BP6252</strain>
    </source>
</reference>